<dbReference type="Proteomes" id="UP000305654">
    <property type="component" value="Unassembled WGS sequence"/>
</dbReference>
<dbReference type="Gene3D" id="3.30.450.20">
    <property type="entry name" value="PAS domain"/>
    <property type="match status" value="1"/>
</dbReference>
<keyword evidence="4" id="KW-1185">Reference proteome</keyword>
<gene>
    <name evidence="3" type="ORF">FE263_00995</name>
</gene>
<sequence length="573" mass="60148">MGSENGADHAVRPSRLSTCRTGSGPATGGQSRPSLPGLHLRRRMMRHAQWIGAMTVSEACTDLAPTGPPDPASVLLADCMRESRNRWRALVALGADIAFETDRDGRFVMLYPEFVLGWRAARLIGTLARDLLAHPSARQPAPGPPAALFDPFAVDRARRRRRVWFRHADGSAACLLLSSEPLADPAGGVRGLGTDITVQDRHDARLASDLLQQENVGLILARMRDALLPAQSLAIALEELVGVAGGEGSALLLLAPPHAGLPGAASPDARSANPVSPGPATRAGPGAEPGPGLSPVGVRLLSQGGSPWPGTAWGLGALLLAADVPESAPWQRTMLQAGLTLLLCAAPGRFGGTAVLALWRETPDWSGAETGLARTVLQAIQPAIEQEQIQREIARQSRADLLTGLLNRQGFEGEVRRRFDRLDRDGLYGTLLVIGLDGLRHLNTAGGLEAGDAALVAASVAFNSGVRPTDLTARLNGDLFALWLDGADHFAAAERAEVLARNGVPLPLGSAPEGAPDQAVQGGRIGISIGLATRTVRSFEPLDSLLRRAAAAMRAVKLAGGGRWLVSGEEPMP</sequence>
<dbReference type="InterPro" id="IPR052155">
    <property type="entry name" value="Biofilm_reg_signaling"/>
</dbReference>
<dbReference type="Gene3D" id="3.30.70.270">
    <property type="match status" value="1"/>
</dbReference>
<dbReference type="SUPFAM" id="SSF55073">
    <property type="entry name" value="Nucleotide cyclase"/>
    <property type="match status" value="1"/>
</dbReference>
<dbReference type="InterPro" id="IPR000160">
    <property type="entry name" value="GGDEF_dom"/>
</dbReference>
<feature type="region of interest" description="Disordered" evidence="1">
    <location>
        <begin position="1"/>
        <end position="37"/>
    </location>
</feature>
<dbReference type="InterPro" id="IPR043128">
    <property type="entry name" value="Rev_trsase/Diguanyl_cyclase"/>
</dbReference>
<protein>
    <submittedName>
        <fullName evidence="3">Diguanylate cyclase</fullName>
    </submittedName>
</protein>
<accession>A0A5R9J8C3</accession>
<dbReference type="PANTHER" id="PTHR44757:SF2">
    <property type="entry name" value="BIOFILM ARCHITECTURE MAINTENANCE PROTEIN MBAA"/>
    <property type="match status" value="1"/>
</dbReference>
<dbReference type="SMART" id="SM00267">
    <property type="entry name" value="GGDEF"/>
    <property type="match status" value="1"/>
</dbReference>
<feature type="region of interest" description="Disordered" evidence="1">
    <location>
        <begin position="262"/>
        <end position="301"/>
    </location>
</feature>
<feature type="compositionally biased region" description="Basic and acidic residues" evidence="1">
    <location>
        <begin position="1"/>
        <end position="11"/>
    </location>
</feature>
<organism evidence="3 4">
    <name type="scientific">Lichenicoccus roseus</name>
    <dbReference type="NCBI Taxonomy" id="2683649"/>
    <lineage>
        <taxon>Bacteria</taxon>
        <taxon>Pseudomonadati</taxon>
        <taxon>Pseudomonadota</taxon>
        <taxon>Alphaproteobacteria</taxon>
        <taxon>Acetobacterales</taxon>
        <taxon>Acetobacteraceae</taxon>
        <taxon>Lichenicoccus</taxon>
    </lineage>
</organism>
<dbReference type="NCBIfam" id="TIGR00254">
    <property type="entry name" value="GGDEF"/>
    <property type="match status" value="1"/>
</dbReference>
<proteinExistence type="predicted"/>
<dbReference type="InterPro" id="IPR035965">
    <property type="entry name" value="PAS-like_dom_sf"/>
</dbReference>
<comment type="caution">
    <text evidence="3">The sequence shown here is derived from an EMBL/GenBank/DDBJ whole genome shotgun (WGS) entry which is preliminary data.</text>
</comment>
<dbReference type="SUPFAM" id="SSF55785">
    <property type="entry name" value="PYP-like sensor domain (PAS domain)"/>
    <property type="match status" value="1"/>
</dbReference>
<dbReference type="EMBL" id="VCDI01000001">
    <property type="protein sequence ID" value="TLU73845.1"/>
    <property type="molecule type" value="Genomic_DNA"/>
</dbReference>
<reference evidence="3 4" key="1">
    <citation type="submission" date="2019-05" db="EMBL/GenBank/DDBJ databases">
        <authorList>
            <person name="Pankratov T."/>
            <person name="Grouzdev D."/>
        </authorList>
    </citation>
    <scope>NUCLEOTIDE SEQUENCE [LARGE SCALE GENOMIC DNA]</scope>
    <source>
        <strain evidence="3 4">KEBCLARHB70R</strain>
    </source>
</reference>
<evidence type="ECO:0000256" key="1">
    <source>
        <dbReference type="SAM" id="MobiDB-lite"/>
    </source>
</evidence>
<evidence type="ECO:0000259" key="2">
    <source>
        <dbReference type="PROSITE" id="PS50887"/>
    </source>
</evidence>
<dbReference type="PANTHER" id="PTHR44757">
    <property type="entry name" value="DIGUANYLATE CYCLASE DGCP"/>
    <property type="match status" value="1"/>
</dbReference>
<feature type="domain" description="GGDEF" evidence="2">
    <location>
        <begin position="427"/>
        <end position="569"/>
    </location>
</feature>
<dbReference type="PROSITE" id="PS50887">
    <property type="entry name" value="GGDEF"/>
    <property type="match status" value="1"/>
</dbReference>
<name>A0A5R9J8C3_9PROT</name>
<dbReference type="OrthoDB" id="7216521at2"/>
<dbReference type="AlphaFoldDB" id="A0A5R9J8C3"/>
<dbReference type="Pfam" id="PF00990">
    <property type="entry name" value="GGDEF"/>
    <property type="match status" value="1"/>
</dbReference>
<evidence type="ECO:0000313" key="4">
    <source>
        <dbReference type="Proteomes" id="UP000305654"/>
    </source>
</evidence>
<dbReference type="InterPro" id="IPR029787">
    <property type="entry name" value="Nucleotide_cyclase"/>
</dbReference>
<evidence type="ECO:0000313" key="3">
    <source>
        <dbReference type="EMBL" id="TLU73845.1"/>
    </source>
</evidence>